<geneLocation type="plasmid" evidence="2">
    <name>pjcm18538 dna</name>
</geneLocation>
<dbReference type="AlphaFoldDB" id="A0A7I7RXT7"/>
<dbReference type="EMBL" id="AP022593">
    <property type="protein sequence ID" value="BBY49442.1"/>
    <property type="molecule type" value="Genomic_DNA"/>
</dbReference>
<organism evidence="1 2">
    <name type="scientific">Mycolicibacterium arabiense</name>
    <dbReference type="NCBI Taxonomy" id="1286181"/>
    <lineage>
        <taxon>Bacteria</taxon>
        <taxon>Bacillati</taxon>
        <taxon>Actinomycetota</taxon>
        <taxon>Actinomycetes</taxon>
        <taxon>Mycobacteriales</taxon>
        <taxon>Mycobacteriaceae</taxon>
        <taxon>Mycolicibacterium</taxon>
    </lineage>
</organism>
<dbReference type="KEGG" id="marz:MARA_29100"/>
<evidence type="ECO:0000313" key="2">
    <source>
        <dbReference type="Proteomes" id="UP000467428"/>
    </source>
</evidence>
<gene>
    <name evidence="1" type="ORF">MARA_29100</name>
</gene>
<accession>A0A7I7RXT7</accession>
<evidence type="ECO:0000313" key="1">
    <source>
        <dbReference type="EMBL" id="BBY49442.1"/>
    </source>
</evidence>
<dbReference type="RefSeq" id="WP_163919086.1">
    <property type="nucleotide sequence ID" value="NZ_AP022593.1"/>
</dbReference>
<sequence>MRASVLKAAGLLPTVQDFDDPDGDVVRVRSAGCHRVDLALASGEMGQPDVQQAWRAQANEPHVKIGVAVS</sequence>
<keyword evidence="2" id="KW-1185">Reference proteome</keyword>
<proteinExistence type="predicted"/>
<dbReference type="Proteomes" id="UP000467428">
    <property type="component" value="Chromosome"/>
</dbReference>
<name>A0A7I7RXT7_9MYCO</name>
<protein>
    <submittedName>
        <fullName evidence="1">Uncharacterized protein</fullName>
    </submittedName>
</protein>
<reference evidence="1 2" key="1">
    <citation type="journal article" date="2019" name="Emerg. Microbes Infect.">
        <title>Comprehensive subspecies identification of 175 nontuberculous mycobacteria species based on 7547 genomic profiles.</title>
        <authorList>
            <person name="Matsumoto Y."/>
            <person name="Kinjo T."/>
            <person name="Motooka D."/>
            <person name="Nabeya D."/>
            <person name="Jung N."/>
            <person name="Uechi K."/>
            <person name="Horii T."/>
            <person name="Iida T."/>
            <person name="Fujita J."/>
            <person name="Nakamura S."/>
        </authorList>
    </citation>
    <scope>NUCLEOTIDE SEQUENCE [LARGE SCALE GENOMIC DNA]</scope>
    <source>
        <strain evidence="1 2">JCM 18538</strain>
    </source>
</reference>